<dbReference type="AlphaFoldDB" id="A0A1U7J939"/>
<evidence type="ECO:0000313" key="3">
    <source>
        <dbReference type="Proteomes" id="UP000185557"/>
    </source>
</evidence>
<dbReference type="EMBL" id="MRCG01000002">
    <property type="protein sequence ID" value="OKH50023.1"/>
    <property type="molecule type" value="Genomic_DNA"/>
</dbReference>
<organism evidence="2 3">
    <name type="scientific">Phormidium tenue NIES-30</name>
    <dbReference type="NCBI Taxonomy" id="549789"/>
    <lineage>
        <taxon>Bacteria</taxon>
        <taxon>Bacillati</taxon>
        <taxon>Cyanobacteriota</taxon>
        <taxon>Cyanophyceae</taxon>
        <taxon>Oscillatoriophycideae</taxon>
        <taxon>Oscillatoriales</taxon>
        <taxon>Oscillatoriaceae</taxon>
        <taxon>Phormidium</taxon>
    </lineage>
</organism>
<name>A0A1U7J939_9CYAN</name>
<keyword evidence="3" id="KW-1185">Reference proteome</keyword>
<dbReference type="InterPro" id="IPR011009">
    <property type="entry name" value="Kinase-like_dom_sf"/>
</dbReference>
<dbReference type="RefSeq" id="WP_073607263.1">
    <property type="nucleotide sequence ID" value="NZ_MRCG01000002.1"/>
</dbReference>
<dbReference type="Proteomes" id="UP000185557">
    <property type="component" value="Unassembled WGS sequence"/>
</dbReference>
<dbReference type="InterPro" id="IPR002575">
    <property type="entry name" value="Aminoglycoside_PTrfase"/>
</dbReference>
<feature type="domain" description="Aminoglycoside phosphotransferase" evidence="1">
    <location>
        <begin position="87"/>
        <end position="268"/>
    </location>
</feature>
<dbReference type="Gene3D" id="3.90.1200.10">
    <property type="match status" value="1"/>
</dbReference>
<dbReference type="STRING" id="549789.NIES30_04765"/>
<evidence type="ECO:0000313" key="2">
    <source>
        <dbReference type="EMBL" id="OKH50023.1"/>
    </source>
</evidence>
<proteinExistence type="predicted"/>
<protein>
    <recommendedName>
        <fullName evidence="1">Aminoglycoside phosphotransferase domain-containing protein</fullName>
    </recommendedName>
</protein>
<dbReference type="Pfam" id="PF01636">
    <property type="entry name" value="APH"/>
    <property type="match status" value="1"/>
</dbReference>
<gene>
    <name evidence="2" type="ORF">NIES30_04765</name>
</gene>
<comment type="caution">
    <text evidence="2">The sequence shown here is derived from an EMBL/GenBank/DDBJ whole genome shotgun (WGS) entry which is preliminary data.</text>
</comment>
<evidence type="ECO:0000259" key="1">
    <source>
        <dbReference type="Pfam" id="PF01636"/>
    </source>
</evidence>
<accession>A0A1U7J939</accession>
<dbReference type="SUPFAM" id="SSF56112">
    <property type="entry name" value="Protein kinase-like (PK-like)"/>
    <property type="match status" value="1"/>
</dbReference>
<reference evidence="2 3" key="1">
    <citation type="submission" date="2016-11" db="EMBL/GenBank/DDBJ databases">
        <title>Draft Genome Sequences of Nine Cyanobacterial Strains from Diverse Habitats.</title>
        <authorList>
            <person name="Zhu T."/>
            <person name="Hou S."/>
            <person name="Lu X."/>
            <person name="Hess W.R."/>
        </authorList>
    </citation>
    <scope>NUCLEOTIDE SEQUENCE [LARGE SCALE GENOMIC DNA]</scope>
    <source>
        <strain evidence="2 3">NIES-30</strain>
    </source>
</reference>
<sequence>MLDSKIPFLEKALDPGQAQVQLQNAIPSLVQVTAATLVRHKLGRRALVEYHAETVTGPLTVLGKLRAKGTDVASYQVQQALWRNGWAADSGDRFSIPEPLGLVPDWHMTLQRKVPGIPATQLLPTEQGIALAQRIATLAHKLHHTPVTTAKTHTLADELAILRDRLPQVAERHPPWATRIEHVLAACDRLVTQFSPPLSHPPTLPPPHTGIHRDFYADQILIDADDPGGQRLWLVDLDLYCLGSPAVDIGNFIAHITEQSLRELGDATALRDREVALRETYLSANSDPSTGKSALATTAREIDLYTVLTLVRHIHISTRIPNRRPHTEALLSLSETRLANMLEQ</sequence>